<evidence type="ECO:0000313" key="4">
    <source>
        <dbReference type="RefSeq" id="XP_032834086.1"/>
    </source>
</evidence>
<dbReference type="GO" id="GO:0006833">
    <property type="term" value="P:water transport"/>
    <property type="evidence" value="ECO:0007669"/>
    <property type="project" value="TreeGrafter"/>
</dbReference>
<keyword evidence="1" id="KW-1133">Transmembrane helix</keyword>
<protein>
    <submittedName>
        <fullName evidence="4">Uroplakin-3a-like isoform X1</fullName>
    </submittedName>
</protein>
<proteinExistence type="predicted"/>
<dbReference type="PANTHER" id="PTHR15446:SF17">
    <property type="entry name" value="UROPLAKIN-3A"/>
    <property type="match status" value="1"/>
</dbReference>
<feature type="chain" id="PRO_5042460993" evidence="2">
    <location>
        <begin position="30"/>
        <end position="288"/>
    </location>
</feature>
<reference evidence="4" key="1">
    <citation type="submission" date="2025-08" db="UniProtKB">
        <authorList>
            <consortium name="RefSeq"/>
        </authorList>
    </citation>
    <scope>IDENTIFICATION</scope>
    <source>
        <tissue evidence="4">Sperm</tissue>
    </source>
</reference>
<dbReference type="InterPro" id="IPR024831">
    <property type="entry name" value="Uroplakin-3"/>
</dbReference>
<dbReference type="GO" id="GO:0015840">
    <property type="term" value="P:urea transport"/>
    <property type="evidence" value="ECO:0007669"/>
    <property type="project" value="TreeGrafter"/>
</dbReference>
<dbReference type="GO" id="GO:0005886">
    <property type="term" value="C:plasma membrane"/>
    <property type="evidence" value="ECO:0007669"/>
    <property type="project" value="TreeGrafter"/>
</dbReference>
<gene>
    <name evidence="4" type="primary">LOC116956515</name>
</gene>
<keyword evidence="3" id="KW-1185">Reference proteome</keyword>
<keyword evidence="2" id="KW-0732">Signal</keyword>
<organism evidence="3 4">
    <name type="scientific">Petromyzon marinus</name>
    <name type="common">Sea lamprey</name>
    <dbReference type="NCBI Taxonomy" id="7757"/>
    <lineage>
        <taxon>Eukaryota</taxon>
        <taxon>Metazoa</taxon>
        <taxon>Chordata</taxon>
        <taxon>Craniata</taxon>
        <taxon>Vertebrata</taxon>
        <taxon>Cyclostomata</taxon>
        <taxon>Hyperoartia</taxon>
        <taxon>Petromyzontiformes</taxon>
        <taxon>Petromyzontidae</taxon>
        <taxon>Petromyzon</taxon>
    </lineage>
</organism>
<dbReference type="PANTHER" id="PTHR15446">
    <property type="entry name" value="UROPLAKIN III"/>
    <property type="match status" value="1"/>
</dbReference>
<dbReference type="RefSeq" id="XP_032834086.1">
    <property type="nucleotide sequence ID" value="XM_032978195.1"/>
</dbReference>
<evidence type="ECO:0000256" key="2">
    <source>
        <dbReference type="SAM" id="SignalP"/>
    </source>
</evidence>
<evidence type="ECO:0000313" key="3">
    <source>
        <dbReference type="Proteomes" id="UP001318040"/>
    </source>
</evidence>
<keyword evidence="1" id="KW-0812">Transmembrane</keyword>
<sequence>MFHNTCIFRRWLLCFLVAIHHALFGAGTSQLLLGDGTKPRLVSAAIFPYNPTQSTAILARPICVFPSDPGSVVGVVTAQVGKGYSFSRVLGAVGSRVATGAGDRGPYLAGYFPVPPCAQPPPPSVVVGTGGSSVALALLGMVIFRLGGDPACATGIADDPAALVCNGPLWNGTAYRVKFVLLARSSLLSPPAMETPWSDPISTKPVVSVEQIHVWPGKRTGGMVVVTSVLCSILFVLLFALTAALLAPSRDGKEITKEARTSQISGLESQFRNKAFDEGQAAAETLKH</sequence>
<name>A0AAJ7UCS5_PETMA</name>
<dbReference type="Proteomes" id="UP001318040">
    <property type="component" value="Chromosome 65"/>
</dbReference>
<feature type="signal peptide" evidence="2">
    <location>
        <begin position="1"/>
        <end position="29"/>
    </location>
</feature>
<dbReference type="KEGG" id="pmrn:116956515"/>
<keyword evidence="1" id="KW-0472">Membrane</keyword>
<dbReference type="AlphaFoldDB" id="A0AAJ7UCS5"/>
<evidence type="ECO:0000256" key="1">
    <source>
        <dbReference type="SAM" id="Phobius"/>
    </source>
</evidence>
<accession>A0AAJ7UCS5</accession>
<feature type="transmembrane region" description="Helical" evidence="1">
    <location>
        <begin position="223"/>
        <end position="247"/>
    </location>
</feature>